<dbReference type="GO" id="GO:0003676">
    <property type="term" value="F:nucleic acid binding"/>
    <property type="evidence" value="ECO:0007669"/>
    <property type="project" value="InterPro"/>
</dbReference>
<dbReference type="PROSITE" id="PS50158">
    <property type="entry name" value="ZF_CCHC"/>
    <property type="match status" value="1"/>
</dbReference>
<feature type="region of interest" description="Disordered" evidence="3">
    <location>
        <begin position="45"/>
        <end position="64"/>
    </location>
</feature>
<keyword evidence="1" id="KW-0507">mRNA processing</keyword>
<keyword evidence="6" id="KW-1185">Reference proteome</keyword>
<organism evidence="5 6">
    <name type="scientific">Puccinia striiformis f. sp. tritici PST-78</name>
    <dbReference type="NCBI Taxonomy" id="1165861"/>
    <lineage>
        <taxon>Eukaryota</taxon>
        <taxon>Fungi</taxon>
        <taxon>Dikarya</taxon>
        <taxon>Basidiomycota</taxon>
        <taxon>Pucciniomycotina</taxon>
        <taxon>Pucciniomycetes</taxon>
        <taxon>Pucciniales</taxon>
        <taxon>Pucciniaceae</taxon>
        <taxon>Puccinia</taxon>
    </lineage>
</organism>
<dbReference type="Proteomes" id="UP000054564">
    <property type="component" value="Unassembled WGS sequence"/>
</dbReference>
<proteinExistence type="predicted"/>
<dbReference type="Pfam" id="PF00098">
    <property type="entry name" value="zf-CCHC"/>
    <property type="match status" value="1"/>
</dbReference>
<sequence>MTSSHYKQGLKTNVRLALILSRAEFETLAGISNLLLKINNELNGTEAQPTQSTSTAPAADPNAMDLSAINGRLSDAEKARMMRTSQCFRCGTRGHLARNCPEKNGKGKSRKEVRIAKLEEEYGQLTGGTKEMVRNAEGSKNGAAQE</sequence>
<keyword evidence="2" id="KW-0862">Zinc</keyword>
<comment type="caution">
    <text evidence="5">The sequence shown here is derived from an EMBL/GenBank/DDBJ whole genome shotgun (WGS) entry which is preliminary data.</text>
</comment>
<dbReference type="GO" id="GO:0008270">
    <property type="term" value="F:zinc ion binding"/>
    <property type="evidence" value="ECO:0007669"/>
    <property type="project" value="UniProtKB-KW"/>
</dbReference>
<gene>
    <name evidence="5" type="ORF">PSTG_02994</name>
</gene>
<dbReference type="SUPFAM" id="SSF57756">
    <property type="entry name" value="Retrovirus zinc finger-like domains"/>
    <property type="match status" value="1"/>
</dbReference>
<evidence type="ECO:0000256" key="1">
    <source>
        <dbReference type="ARBA" id="ARBA00022664"/>
    </source>
</evidence>
<dbReference type="Gene3D" id="4.10.60.10">
    <property type="entry name" value="Zinc finger, CCHC-type"/>
    <property type="match status" value="1"/>
</dbReference>
<dbReference type="GO" id="GO:0006397">
    <property type="term" value="P:mRNA processing"/>
    <property type="evidence" value="ECO:0007669"/>
    <property type="project" value="UniProtKB-KW"/>
</dbReference>
<evidence type="ECO:0000313" key="5">
    <source>
        <dbReference type="EMBL" id="KNF03908.1"/>
    </source>
</evidence>
<dbReference type="SMART" id="SM00343">
    <property type="entry name" value="ZnF_C2HC"/>
    <property type="match status" value="1"/>
</dbReference>
<reference evidence="6" key="1">
    <citation type="submission" date="2014-03" db="EMBL/GenBank/DDBJ databases">
        <title>The Genome Sequence of Puccinia striiformis f. sp. tritici PST-78.</title>
        <authorList>
            <consortium name="The Broad Institute Genome Sequencing Platform"/>
            <person name="Cuomo C."/>
            <person name="Hulbert S."/>
            <person name="Chen X."/>
            <person name="Walker B."/>
            <person name="Young S.K."/>
            <person name="Zeng Q."/>
            <person name="Gargeya S."/>
            <person name="Fitzgerald M."/>
            <person name="Haas B."/>
            <person name="Abouelleil A."/>
            <person name="Alvarado L."/>
            <person name="Arachchi H.M."/>
            <person name="Berlin A.M."/>
            <person name="Chapman S.B."/>
            <person name="Goldberg J."/>
            <person name="Griggs A."/>
            <person name="Gujja S."/>
            <person name="Hansen M."/>
            <person name="Howarth C."/>
            <person name="Imamovic A."/>
            <person name="Larimer J."/>
            <person name="McCowan C."/>
            <person name="Montmayeur A."/>
            <person name="Murphy C."/>
            <person name="Neiman D."/>
            <person name="Pearson M."/>
            <person name="Priest M."/>
            <person name="Roberts A."/>
            <person name="Saif S."/>
            <person name="Shea T."/>
            <person name="Sisk P."/>
            <person name="Sykes S."/>
            <person name="Wortman J."/>
            <person name="Nusbaum C."/>
            <person name="Birren B."/>
        </authorList>
    </citation>
    <scope>NUCLEOTIDE SEQUENCE [LARGE SCALE GENOMIC DNA]</scope>
    <source>
        <strain evidence="6">race PST-78</strain>
    </source>
</reference>
<evidence type="ECO:0000259" key="4">
    <source>
        <dbReference type="PROSITE" id="PS50158"/>
    </source>
</evidence>
<feature type="compositionally biased region" description="Polar residues" evidence="3">
    <location>
        <begin position="45"/>
        <end position="56"/>
    </location>
</feature>
<dbReference type="EMBL" id="AJIL01000015">
    <property type="protein sequence ID" value="KNF03908.1"/>
    <property type="molecule type" value="Genomic_DNA"/>
</dbReference>
<keyword evidence="2" id="KW-0479">Metal-binding</keyword>
<accession>A0A0L0VXB9</accession>
<dbReference type="AlphaFoldDB" id="A0A0L0VXB9"/>
<dbReference type="OrthoDB" id="3205788at2759"/>
<evidence type="ECO:0000256" key="3">
    <source>
        <dbReference type="SAM" id="MobiDB-lite"/>
    </source>
</evidence>
<dbReference type="InterPro" id="IPR036875">
    <property type="entry name" value="Znf_CCHC_sf"/>
</dbReference>
<dbReference type="InterPro" id="IPR001878">
    <property type="entry name" value="Znf_CCHC"/>
</dbReference>
<feature type="region of interest" description="Disordered" evidence="3">
    <location>
        <begin position="126"/>
        <end position="146"/>
    </location>
</feature>
<evidence type="ECO:0000256" key="2">
    <source>
        <dbReference type="PROSITE-ProRule" id="PRU00047"/>
    </source>
</evidence>
<name>A0A0L0VXB9_9BASI</name>
<feature type="domain" description="CCHC-type" evidence="4">
    <location>
        <begin position="87"/>
        <end position="102"/>
    </location>
</feature>
<keyword evidence="2" id="KW-0863">Zinc-finger</keyword>
<evidence type="ECO:0000313" key="6">
    <source>
        <dbReference type="Proteomes" id="UP000054564"/>
    </source>
</evidence>
<protein>
    <recommendedName>
        <fullName evidence="4">CCHC-type domain-containing protein</fullName>
    </recommendedName>
</protein>